<dbReference type="Gene3D" id="3.30.300.30">
    <property type="match status" value="3"/>
</dbReference>
<dbReference type="GO" id="GO:0031177">
    <property type="term" value="F:phosphopantetheine binding"/>
    <property type="evidence" value="ECO:0007669"/>
    <property type="project" value="InterPro"/>
</dbReference>
<dbReference type="InterPro" id="IPR001242">
    <property type="entry name" value="Condensation_dom"/>
</dbReference>
<dbReference type="InterPro" id="IPR006162">
    <property type="entry name" value="Ppantetheine_attach_site"/>
</dbReference>
<dbReference type="CDD" id="cd05930">
    <property type="entry name" value="A_NRPS"/>
    <property type="match status" value="2"/>
</dbReference>
<dbReference type="STRING" id="1123010.SAMN02745724_03692"/>
<dbReference type="CDD" id="cd19531">
    <property type="entry name" value="LCL_NRPS-like"/>
    <property type="match status" value="1"/>
</dbReference>
<dbReference type="Pfam" id="PF00501">
    <property type="entry name" value="AMP-binding"/>
    <property type="match status" value="3"/>
</dbReference>
<organism evidence="7 8">
    <name type="scientific">Pseudoalteromonas denitrificans DSM 6059</name>
    <dbReference type="NCBI Taxonomy" id="1123010"/>
    <lineage>
        <taxon>Bacteria</taxon>
        <taxon>Pseudomonadati</taxon>
        <taxon>Pseudomonadota</taxon>
        <taxon>Gammaproteobacteria</taxon>
        <taxon>Alteromonadales</taxon>
        <taxon>Pseudoalteromonadaceae</taxon>
        <taxon>Pseudoalteromonas</taxon>
    </lineage>
</organism>
<gene>
    <name evidence="7" type="ORF">SAMN02745724_03692</name>
</gene>
<dbReference type="InterPro" id="IPR023213">
    <property type="entry name" value="CAT-like_dom_sf"/>
</dbReference>
<dbReference type="GO" id="GO:0005737">
    <property type="term" value="C:cytoplasm"/>
    <property type="evidence" value="ECO:0007669"/>
    <property type="project" value="TreeGrafter"/>
</dbReference>
<evidence type="ECO:0000256" key="3">
    <source>
        <dbReference type="ARBA" id="ARBA00022450"/>
    </source>
</evidence>
<dbReference type="CDD" id="cd17643">
    <property type="entry name" value="A_NRPS_Cytc1-like"/>
    <property type="match status" value="1"/>
</dbReference>
<dbReference type="GO" id="GO:0043041">
    <property type="term" value="P:amino acid activation for nonribosomal peptide biosynthetic process"/>
    <property type="evidence" value="ECO:0007669"/>
    <property type="project" value="TreeGrafter"/>
</dbReference>
<dbReference type="GO" id="GO:0003824">
    <property type="term" value="F:catalytic activity"/>
    <property type="evidence" value="ECO:0007669"/>
    <property type="project" value="InterPro"/>
</dbReference>
<dbReference type="CDD" id="cd19543">
    <property type="entry name" value="DCL_NRPS"/>
    <property type="match status" value="2"/>
</dbReference>
<dbReference type="NCBIfam" id="TIGR01733">
    <property type="entry name" value="AA-adenyl-dom"/>
    <property type="match status" value="3"/>
</dbReference>
<name>A0A1I1Q6Y5_9GAMM</name>
<dbReference type="FunFam" id="3.40.50.980:FF:000002">
    <property type="entry name" value="Enterobactin synthetase component F"/>
    <property type="match status" value="1"/>
</dbReference>
<dbReference type="InterPro" id="IPR009081">
    <property type="entry name" value="PP-bd_ACP"/>
</dbReference>
<dbReference type="Gene3D" id="1.10.10.1830">
    <property type="entry name" value="Non-ribosomal peptide synthase, adenylation domain"/>
    <property type="match status" value="1"/>
</dbReference>
<dbReference type="InterPro" id="IPR000873">
    <property type="entry name" value="AMP-dep_synth/lig_dom"/>
</dbReference>
<dbReference type="FunFam" id="3.30.300.30:FF:000010">
    <property type="entry name" value="Enterobactin synthetase component F"/>
    <property type="match status" value="3"/>
</dbReference>
<keyword evidence="3" id="KW-0596">Phosphopantetheine</keyword>
<dbReference type="PROSITE" id="PS50075">
    <property type="entry name" value="CARRIER"/>
    <property type="match status" value="3"/>
</dbReference>
<evidence type="ECO:0000256" key="1">
    <source>
        <dbReference type="ARBA" id="ARBA00001957"/>
    </source>
</evidence>
<dbReference type="NCBIfam" id="TIGR01720">
    <property type="entry name" value="NRPS-para261"/>
    <property type="match status" value="2"/>
</dbReference>
<dbReference type="Proteomes" id="UP000198862">
    <property type="component" value="Unassembled WGS sequence"/>
</dbReference>
<reference evidence="7 8" key="1">
    <citation type="submission" date="2016-10" db="EMBL/GenBank/DDBJ databases">
        <authorList>
            <person name="de Groot N.N."/>
        </authorList>
    </citation>
    <scope>NUCLEOTIDE SEQUENCE [LARGE SCALE GENOMIC DNA]</scope>
    <source>
        <strain evidence="7 8">DSM 6059</strain>
    </source>
</reference>
<dbReference type="InterPro" id="IPR020806">
    <property type="entry name" value="PKS_PP-bd"/>
</dbReference>
<protein>
    <submittedName>
        <fullName evidence="7">Non-ribosomal peptide synthase domain TIGR01720/amino acid adenylation domain-containing protein</fullName>
    </submittedName>
</protein>
<dbReference type="InterPro" id="IPR020845">
    <property type="entry name" value="AMP-binding_CS"/>
</dbReference>
<dbReference type="FunFam" id="1.10.1200.10:FF:000005">
    <property type="entry name" value="Nonribosomal peptide synthetase 1"/>
    <property type="match status" value="1"/>
</dbReference>
<dbReference type="InterPro" id="IPR025110">
    <property type="entry name" value="AMP-bd_C"/>
</dbReference>
<dbReference type="OrthoDB" id="9757559at2"/>
<dbReference type="FunFam" id="3.40.50.12780:FF:000012">
    <property type="entry name" value="Non-ribosomal peptide synthetase"/>
    <property type="match status" value="1"/>
</dbReference>
<dbReference type="SUPFAM" id="SSF52777">
    <property type="entry name" value="CoA-dependent acyltransferases"/>
    <property type="match status" value="10"/>
</dbReference>
<evidence type="ECO:0000256" key="4">
    <source>
        <dbReference type="ARBA" id="ARBA00022553"/>
    </source>
</evidence>
<dbReference type="PANTHER" id="PTHR45527">
    <property type="entry name" value="NONRIBOSOMAL PEPTIDE SYNTHETASE"/>
    <property type="match status" value="1"/>
</dbReference>
<evidence type="ECO:0000259" key="6">
    <source>
        <dbReference type="PROSITE" id="PS50075"/>
    </source>
</evidence>
<dbReference type="Pfam" id="PF00550">
    <property type="entry name" value="PP-binding"/>
    <property type="match status" value="3"/>
</dbReference>
<comment type="similarity">
    <text evidence="2">Belongs to the ATP-dependent AMP-binding enzyme family.</text>
</comment>
<dbReference type="Gene3D" id="3.30.559.10">
    <property type="entry name" value="Chloramphenicol acetyltransferase-like domain"/>
    <property type="match status" value="5"/>
</dbReference>
<dbReference type="Gene3D" id="3.30.559.30">
    <property type="entry name" value="Nonribosomal peptide synthetase, condensation domain"/>
    <property type="match status" value="5"/>
</dbReference>
<dbReference type="RefSeq" id="WP_091987984.1">
    <property type="nucleotide sequence ID" value="NZ_FOLO01000037.1"/>
</dbReference>
<dbReference type="PANTHER" id="PTHR45527:SF1">
    <property type="entry name" value="FATTY ACID SYNTHASE"/>
    <property type="match status" value="1"/>
</dbReference>
<dbReference type="SUPFAM" id="SSF56801">
    <property type="entry name" value="Acetyl-CoA synthetase-like"/>
    <property type="match status" value="3"/>
</dbReference>
<dbReference type="CDD" id="cd19534">
    <property type="entry name" value="E_NRPS"/>
    <property type="match status" value="2"/>
</dbReference>
<dbReference type="FunFam" id="3.40.50.980:FF:000001">
    <property type="entry name" value="Non-ribosomal peptide synthetase"/>
    <property type="match status" value="3"/>
</dbReference>
<dbReference type="InterPro" id="IPR036736">
    <property type="entry name" value="ACP-like_sf"/>
</dbReference>
<dbReference type="NCBIfam" id="NF003417">
    <property type="entry name" value="PRK04813.1"/>
    <property type="match status" value="3"/>
</dbReference>
<dbReference type="Pfam" id="PF13193">
    <property type="entry name" value="AMP-binding_C"/>
    <property type="match status" value="3"/>
</dbReference>
<dbReference type="Pfam" id="PF00668">
    <property type="entry name" value="Condensation"/>
    <property type="match status" value="5"/>
</dbReference>
<dbReference type="InterPro" id="IPR041464">
    <property type="entry name" value="TubC_N"/>
</dbReference>
<feature type="domain" description="Carrier" evidence="6">
    <location>
        <begin position="1043"/>
        <end position="1119"/>
    </location>
</feature>
<evidence type="ECO:0000313" key="8">
    <source>
        <dbReference type="Proteomes" id="UP000198862"/>
    </source>
</evidence>
<dbReference type="SMART" id="SM00823">
    <property type="entry name" value="PKS_PP"/>
    <property type="match status" value="1"/>
</dbReference>
<dbReference type="InterPro" id="IPR010071">
    <property type="entry name" value="AA_adenyl_dom"/>
</dbReference>
<comment type="cofactor">
    <cofactor evidence="1">
        <name>pantetheine 4'-phosphate</name>
        <dbReference type="ChEBI" id="CHEBI:47942"/>
    </cofactor>
</comment>
<accession>A0A1I1Q6Y5</accession>
<dbReference type="InterPro" id="IPR010060">
    <property type="entry name" value="NRPS_synth"/>
</dbReference>
<sequence length="4199" mass="470854">MKMFNLLAALHNKNIRLYAEDGKLKIDAPKGAMTDTLMNGLKECKDELLAYFQSSGSENNNIEQADRSQSLPLSFAQQRLWLTDQIEENSAHYNISGALEVSEGFCEKVAEQAFSRIIRRHEPLRTIFTGDAVNAHQVISEDFEFKIHNVDLSSLNAIEQEKSVADAIEFDAKTPFNLRKDLMLRVSFLRLSDEKGVLLYNMHHIASDHWSTGIMIQEFMQHYEAIITDQPTPLADLPIQYADYASWQREWLVGEVLEQQLNYWRKQLAELPDVHALPLAKKRPKQQTFAGTHHGFSADKTLSDQIKKLALDNKATIFMVLHAAFSLLLSRNGNQDDIVIGTPVANRRKKELEPLIGFFVNTLVLRANCSDNPKFTDFLAHIKQVNLGAQANQDVSFEHVVETLKPERNASYSPLFQIMLSMKDTDEQEIIKFNDLSMTPVVSEQLAIRFEIILYATETDEGLEFDLAYKSDLFSVEKIQKLSDQFIALLGDIVANPQALIQSYPILTQQEKNELNALSYDCQEPVTQLCVHELFEQHAARIPEKVAVNCGADTMSYRVLNQRANQLAFYLREHGVTADSLVGLYMKRSSDLIVGLLGILKAGGAYVPLDPNYPQERLSFMMKDSSIKWLVTETALSGEGFNIPSSISCIELDNMPELDELPNENLKCVDNFSASALAYVIYTSGSTGQPKGVLVEHGNLNNYLAGILKRYEIPQELSYGVLTTVATDLGNTALYLSLISGGEIHLFDEDIIKDAHGFSQRLLAYPVDVFKMTPSHFNALFSSEYLQTNFPGRWVFVGGEPSTGEVLDKLVALSSQGCKVINHYGPSEATIGCLTYEITDHPGTEALPVGRPLQNSSSYLVNNYGQPVPLGTSGELYIAGKSIARGYLNHEALTAERFIKNPFNNGADRLYKTGDLMRYNPDGQLIFIGRVDDQVKIRGYRIEPGEIEHLLSQEPEVRSVVILVREDEPEQKKIVAYLITKDDNTPADLIQTLTSRISKTLPEYMIPDHFVIMDDWPMLGNGKIDKKALPSPDHTSAENDYVAAQSETEKTLVSIWAQVLNLNPDTLSINANFFALGGDSILSIMMVSRAVKLGLKIKPKHLLAHQTISELAKHLPEPKTEVKEKYHEVSGSQLLLPIQAAFLNNEQVDKHYYNQSLLININADFDASWLTQIVTNLYQRHDVLRLAFSYKNKKWQANYRDFSQIMVEQSLEIIRLAGTDFSELNDKANEVQSSLSLEKGLLFKAVLFTLDNGERRLLLVFHHLVVDGVSWRILLEDAERMCKHLVAGGSQEYKNIAKTSSYQKWAQFLSDYAAGSALEAEREYWYDTVTEKIPLLPSDVVASEGIAGSLVEQVQFSLEKSKTTDLLQKAGLAYKTRINELLLSALFLGVRQWCENERIRIDLEGHGREDLSADLDLSQTVGWFTSVFPLIIGTDETCISDLICTVKEQCRAIPGNGIGYGLLSELQQDEILRQAPKSQICFNYLGQFDQQLQDDNVFSQASEASGNMISPNRRPAYELNLSGMVNNGALTFTLQYDVNKHKADSILSLSQHIKDALHTVINHCLEPDSARLTPSDFPLSELTQTQLSLWQKNYNIIDIYPATAMQQGLIFHSLLDTSAYVSQLQLTLEADLDQVILKEAWQSVVNRHDIFRTIFVGEDNGAMQQLVLPCAELPWSHSDLSHLDEAEQLNTIESYRQDDKQDGFSLINAPLMRIRLWTLGNGRYQLLWSHHHALSDGWSSPLIFNEVIQAYHSRILGSDVNLPAPKKYRDYITWLQEQDHQAAKDYWQNMLSSIESSTRMGIENLPVDPELSGPQVESLTFSGLKLAQLEQLVRRTNTTLSTVIQGAWAYLLHRYSGENRVVFGETISGRPATLPGVEDIIGLFINSLPVVVNFEQDLNIENWLQSLHKTSVERHEYGFHPLGEIQELSGVASGSALFSTLIVFENNSADSKNEAESNSLLNVAQVVADEQTNYDLTLCVTPGEKLSLRLEYLAQNYPKEIIERLISHLGVIIEGLADVDCHQVHQLPLLTTQEKSLLLSDFNSPIVEYAGSPCIHHRFEEQVVRRPDHIAVVHHDQELTYDQLNCQSNKLAHYLIEKGIERNSLVGIYARRSPRFLIAILAIMKAGGAYVPLDPNNPKQRIDAMLADSEISVILTESAHVEDFNDDNERTVCCLDLISEDLANYRFDNPGFQSDGNDFAYMLYTSGSTGTPKGALVHHSGAMNHIDAEFDVLGFMSSQRELEPHNFLQSAASSSDVSVWQFLAPVVCGGKTVILDDMLDIPGLVGLLQQHKVHLMQAAPVVLQVLVTYLQSLDDESRALLDLKWMMTIAEAAPVSLINTWLDLYPNIPIMNGYGPTEASDDITWYIMREPLSGEISSVPIGKPLPNLTMYVLDKELRLTPPGVPGELCISGVAVGPGYWKNAEKTDESFVANPFIDEGYKLVQGDRIYRTGDLGRWLPDGNLEFMGRLDNQVKVRGFRIELGEVEAALASLPEMSDVAVLVHKDHNDNNALAAYCVAKADQNLVTQELREALKVKLPEHMIPTSFTIMDKMPLNAADKIDRKALPEPSFQSETDYEAASNDIEQSLCNIWQNLLNLERVGVTDNFFTCGGDSILSIQLVSRANKAGIKITARQLFEYPTIRALALQVGTGGQISAPQDAVEGVQQLLPIQKMFLDDEGVDKHHYNQSILLQVPAALDLEKLTTLVGALYQRHDVLRLAFDELNANYQQFNGNLTNQAVTQIDVSGLNDLDYQQTLAKQSEEIQASLSLSEGKLFKAVLFSSDEPHKCRLLLVIHHLVVDGVSWRILLEDLQQGFGQLSGNQPVKLSDKTSSFKEWANFLRTYATSDAIRGERDYWLSQLTLPISPLPVDYPDVMDNRLTSNKLVSLTIPAEQTQALLNKCHSVYNTRIDDLLLSAVMIGLHAWSGNNNLRIDMEGHGREMLSDELDISETLGWFTSVYPVAMSIEPEASISQIIRDIKEQLRAIPGKGVGYGLLVDMIQDPELAAVAKNTKSDFSYNYLGQVDQSFSEQSDFYLASEFTGNDVSLNRQREYPFSISGMVKNDSLELSIHYNGLRYEEDNIKAFTGLIEQAINEIISHCQYNENRHYTVSDFPLASVSKAELEQLQDDYPALQDLYPSTPMQQGMLFHSQLDRSAYCSQLVMSIKGPMQEKAFETAWQQVCARHAIFRTAFTGKLLQQLVLSHVAIPYLFEDWSDLSEQQQVEHMSKLRQEDKQLGFSINQAPLMRLALIKNDAEHHQFVWTNHHALLDGWSMPVIFDEVLSCYYAIMAGRTAQLASLPPYSGYIQWIQEQDHESARRYWTETLADVIAPMQLELSPDGIADEKPCEQELVLDIALTDKLRRLAQRTQTTLNTVIQGAWACLLQRYSGEANVVFGETVSGRPAELPGVEQMIGLFINSLPVCINVMPEQEIYDFLQELHQASIDRTENGFLSLAEIQQLAGFPAGTDLFDTLIVFENLPVGEALANEARSENDLIIDDVISDEQTNYGLTLVVETGDTLGLKLRYCASRFGESIINIMLTHLGTIINGFVDAKITQVGQLPMLTESEHHHLVNELNAAQDYYSDEGRIHELFELQVQRFPDAEALVYNDEVLSYHELNIRANRLANHLRNKGVTSDVLVGLSVNRSLDMIIALLAILKAGGAYVPLDPNYPQDRLDYMISDSKVSLLLTESSLSERFVDMSLTVIELDAPDLSDLLNTYPNSNLPKIQMQSSSDLAYIIYTSGSTGRPKGVMVEHKNVCRLFDANKTDFNFNEKDVWTLFHSYAFDFSVWEIWGALAHGGKLVVVPHEVARSSRDFYQLLTSQRVTVLNQTPSAFSQLCMVDEPDADLALRLVIFGGEALNLAELKGWVDRHGDAKPQLINMYGITETTVHVTYKRLFKENIYEGSGSLIGWALSDLSLYLLDEGLRPVPEGAVGEIYVGGGGVSRGYLNQPQLTAERFIMSPFEQSQRLYKTGDLARLRFGRELEYLGRSDEQVKIRGFRIELGEIEQQLSALEGISSSVVVVKDDAYGHKQIVAYLVAQENTNDGDLIYKVKDELKSKLPDYMVPSAFIRLESLPLTANGKINKKSLPEVNEHAQLSGVYIAPSNDTEQRMCDIVQGLVNREKVGIKDNFFDIGGHSLLVMRLIAEIRAEWSVDIAVKTLFEQTNISDICLLIDDEVALNQGLIQEDDETCDEVWEI</sequence>
<dbReference type="SUPFAM" id="SSF47336">
    <property type="entry name" value="ACP-like"/>
    <property type="match status" value="3"/>
</dbReference>
<dbReference type="EMBL" id="FOLO01000037">
    <property type="protein sequence ID" value="SFD15618.1"/>
    <property type="molecule type" value="Genomic_DNA"/>
</dbReference>
<dbReference type="Pfam" id="PF18563">
    <property type="entry name" value="TubC_N"/>
    <property type="match status" value="1"/>
</dbReference>
<dbReference type="PROSITE" id="PS00012">
    <property type="entry name" value="PHOSPHOPANTETHEINE"/>
    <property type="match status" value="3"/>
</dbReference>
<keyword evidence="5" id="KW-0677">Repeat</keyword>
<dbReference type="SMART" id="SM01294">
    <property type="entry name" value="PKS_PP_betabranch"/>
    <property type="match status" value="1"/>
</dbReference>
<dbReference type="Gene3D" id="1.10.1200.10">
    <property type="entry name" value="ACP-like"/>
    <property type="match status" value="3"/>
</dbReference>
<evidence type="ECO:0000313" key="7">
    <source>
        <dbReference type="EMBL" id="SFD15618.1"/>
    </source>
</evidence>
<dbReference type="Gene3D" id="2.30.38.10">
    <property type="entry name" value="Luciferase, Domain 3"/>
    <property type="match status" value="3"/>
</dbReference>
<keyword evidence="8" id="KW-1185">Reference proteome</keyword>
<keyword evidence="4" id="KW-0597">Phosphoprotein</keyword>
<evidence type="ECO:0000256" key="5">
    <source>
        <dbReference type="ARBA" id="ARBA00022737"/>
    </source>
</evidence>
<dbReference type="GO" id="GO:0044550">
    <property type="term" value="P:secondary metabolite biosynthetic process"/>
    <property type="evidence" value="ECO:0007669"/>
    <property type="project" value="UniProtKB-ARBA"/>
</dbReference>
<feature type="domain" description="Carrier" evidence="6">
    <location>
        <begin position="2578"/>
        <end position="2652"/>
    </location>
</feature>
<evidence type="ECO:0000256" key="2">
    <source>
        <dbReference type="ARBA" id="ARBA00006432"/>
    </source>
</evidence>
<dbReference type="Gene3D" id="3.40.50.980">
    <property type="match status" value="6"/>
</dbReference>
<feature type="domain" description="Carrier" evidence="6">
    <location>
        <begin position="4104"/>
        <end position="4179"/>
    </location>
</feature>
<dbReference type="InterPro" id="IPR044894">
    <property type="entry name" value="TubC_N_sf"/>
</dbReference>
<dbReference type="PROSITE" id="PS00455">
    <property type="entry name" value="AMP_BINDING"/>
    <property type="match status" value="3"/>
</dbReference>
<proteinExistence type="inferred from homology"/>
<dbReference type="InterPro" id="IPR045851">
    <property type="entry name" value="AMP-bd_C_sf"/>
</dbReference>